<sequence>MHGGSISRRTLLAGGLASTVCLRSELTLAQNSTKSGTDYLHSAVARHAEPLPPIEDEQAFGAMFDRFADAKVVLLGESTHGTSEFYRARSAITRRFITHHGFTVVAVEADWPDASHVDAYIRGRPRPLAPEKPFRRFPTWMWRNEEMRSLVDWLKVHNAGATPSQQAGFYGLDLYSTAASMQGVTGYLARTDIQAAGDVRGHYACLAAYGDDLADYAANLIRPGFNSCEDEVAAVLKILTTRGPATGNEAHFDALQNARVVVGSEGFYRAQVKGAESSWNLRDRHMFSTLLALLEARGSTAKAVVWAHNSHVGNAAATDMRDRGETNIGELCRQHFGSAAWLVGFGTDRGHVLAASRWGAAPEVKAVRPSLPESHGALFREVGPERFLLDLRVPDLRRVLHAKRPQRAIGVLYLPETERVSHYFEASLPDQFDAFVFLEETQAVTPVTDATRNLPDNHPFA</sequence>
<dbReference type="EMBL" id="JAEQMY010000176">
    <property type="protein sequence ID" value="MBL0408270.1"/>
    <property type="molecule type" value="Genomic_DNA"/>
</dbReference>
<dbReference type="InterPro" id="IPR007815">
    <property type="entry name" value="Emycin_Estase"/>
</dbReference>
<dbReference type="Proteomes" id="UP000605848">
    <property type="component" value="Unassembled WGS sequence"/>
</dbReference>
<name>A0A937D549_9HYPH</name>
<dbReference type="SUPFAM" id="SSF159501">
    <property type="entry name" value="EreA/ChaN-like"/>
    <property type="match status" value="1"/>
</dbReference>
<organism evidence="1 2">
    <name type="scientific">Microvirga aerilata</name>
    <dbReference type="NCBI Taxonomy" id="670292"/>
    <lineage>
        <taxon>Bacteria</taxon>
        <taxon>Pseudomonadati</taxon>
        <taxon>Pseudomonadota</taxon>
        <taxon>Alphaproteobacteria</taxon>
        <taxon>Hyphomicrobiales</taxon>
        <taxon>Methylobacteriaceae</taxon>
        <taxon>Microvirga</taxon>
    </lineage>
</organism>
<dbReference type="PANTHER" id="PTHR31299">
    <property type="entry name" value="ESTERASE, PUTATIVE (AFU_ORTHOLOGUE AFUA_1G05850)-RELATED"/>
    <property type="match status" value="1"/>
</dbReference>
<dbReference type="AlphaFoldDB" id="A0A937D549"/>
<reference evidence="1" key="1">
    <citation type="submission" date="2021-01" db="EMBL/GenBank/DDBJ databases">
        <title>Microvirga sp.</title>
        <authorList>
            <person name="Kim M.K."/>
        </authorList>
    </citation>
    <scope>NUCLEOTIDE SEQUENCE</scope>
    <source>
        <strain evidence="1">5420S-16</strain>
    </source>
</reference>
<dbReference type="PANTHER" id="PTHR31299:SF0">
    <property type="entry name" value="ESTERASE, PUTATIVE (AFU_ORTHOLOGUE AFUA_1G05850)-RELATED"/>
    <property type="match status" value="1"/>
</dbReference>
<proteinExistence type="predicted"/>
<dbReference type="Gene3D" id="3.40.1660.10">
    <property type="entry name" value="EreA-like (biosynthetic domain)"/>
    <property type="match status" value="1"/>
</dbReference>
<dbReference type="Pfam" id="PF05139">
    <property type="entry name" value="Erythro_esteras"/>
    <property type="match status" value="1"/>
</dbReference>
<accession>A0A937D549</accession>
<dbReference type="InterPro" id="IPR052036">
    <property type="entry name" value="Hydrolase/PRTase-associated"/>
</dbReference>
<gene>
    <name evidence="1" type="ORF">JKG68_30790</name>
</gene>
<dbReference type="InterPro" id="IPR014622">
    <property type="entry name" value="UCP036794_erythomycin"/>
</dbReference>
<dbReference type="Gene3D" id="3.30.1870.10">
    <property type="entry name" value="EreA-like, domain 2"/>
    <property type="match status" value="1"/>
</dbReference>
<evidence type="ECO:0000313" key="2">
    <source>
        <dbReference type="Proteomes" id="UP000605848"/>
    </source>
</evidence>
<dbReference type="GO" id="GO:0046677">
    <property type="term" value="P:response to antibiotic"/>
    <property type="evidence" value="ECO:0007669"/>
    <property type="project" value="InterPro"/>
</dbReference>
<dbReference type="PIRSF" id="PIRSF036794">
    <property type="entry name" value="UCP_erythr_ester"/>
    <property type="match status" value="1"/>
</dbReference>
<dbReference type="Gene3D" id="1.20.1440.30">
    <property type="entry name" value="Biosynthetic Protein domain"/>
    <property type="match status" value="1"/>
</dbReference>
<keyword evidence="2" id="KW-1185">Reference proteome</keyword>
<evidence type="ECO:0000313" key="1">
    <source>
        <dbReference type="EMBL" id="MBL0408270.1"/>
    </source>
</evidence>
<dbReference type="CDD" id="cd14728">
    <property type="entry name" value="Ere-like"/>
    <property type="match status" value="1"/>
</dbReference>
<comment type="caution">
    <text evidence="1">The sequence shown here is derived from an EMBL/GenBank/DDBJ whole genome shotgun (WGS) entry which is preliminary data.</text>
</comment>
<protein>
    <submittedName>
        <fullName evidence="1">Erythromycin esterase family protein</fullName>
    </submittedName>
</protein>